<keyword evidence="4 6" id="KW-0472">Membrane</keyword>
<keyword evidence="3 6" id="KW-1133">Transmembrane helix</keyword>
<protein>
    <submittedName>
        <fullName evidence="8">Translocation/assembly module TamB domain-containing protein</fullName>
    </submittedName>
</protein>
<dbReference type="RefSeq" id="WP_281447028.1">
    <property type="nucleotide sequence ID" value="NZ_JASBAO010000001.1"/>
</dbReference>
<evidence type="ECO:0000256" key="2">
    <source>
        <dbReference type="ARBA" id="ARBA00022692"/>
    </source>
</evidence>
<dbReference type="PANTHER" id="PTHR36985:SF1">
    <property type="entry name" value="TRANSLOCATION AND ASSEMBLY MODULE SUBUNIT TAMB"/>
    <property type="match status" value="1"/>
</dbReference>
<dbReference type="EMBL" id="JASBAO010000001">
    <property type="protein sequence ID" value="MDI2089856.1"/>
    <property type="molecule type" value="Genomic_DNA"/>
</dbReference>
<keyword evidence="9" id="KW-1185">Reference proteome</keyword>
<feature type="transmembrane region" description="Helical" evidence="6">
    <location>
        <begin position="33"/>
        <end position="59"/>
    </location>
</feature>
<feature type="compositionally biased region" description="Low complexity" evidence="5">
    <location>
        <begin position="6"/>
        <end position="21"/>
    </location>
</feature>
<reference evidence="8" key="1">
    <citation type="submission" date="2023-05" db="EMBL/GenBank/DDBJ databases">
        <title>Whole genome sequence of Commensalibacter sp.</title>
        <authorList>
            <person name="Charoenyingcharoen P."/>
            <person name="Yukphan P."/>
        </authorList>
    </citation>
    <scope>NUCLEOTIDE SEQUENCE</scope>
    <source>
        <strain evidence="8">TBRC 16381</strain>
    </source>
</reference>
<keyword evidence="2 6" id="KW-0812">Transmembrane</keyword>
<evidence type="ECO:0000256" key="5">
    <source>
        <dbReference type="SAM" id="MobiDB-lite"/>
    </source>
</evidence>
<evidence type="ECO:0000259" key="7">
    <source>
        <dbReference type="Pfam" id="PF04357"/>
    </source>
</evidence>
<dbReference type="InterPro" id="IPR007452">
    <property type="entry name" value="TamB_C"/>
</dbReference>
<name>A0ABT6PYB3_9PROT</name>
<evidence type="ECO:0000256" key="1">
    <source>
        <dbReference type="ARBA" id="ARBA00004167"/>
    </source>
</evidence>
<dbReference type="Pfam" id="PF04357">
    <property type="entry name" value="TamB"/>
    <property type="match status" value="1"/>
</dbReference>
<sequence length="1427" mass="151322">MRPSDHSPSSNSPNTDPNNSSGVRRKWRQRHRILWVLSWLVGSVIGLIVVAITGVMIFVNTQKGQDYIASQIGNLTGHSVEVTGLSGSFPNHLRVALIKLNDPKIGTWLSLKQTELDWSLWALFAKKVSVDRLYAKEINVYALPPSSGETTQSAPLPDIAIAANIRQIQIDKLFVSNKVAPIDLNVGIQGQVAIQDVMKIAGFKAITDLSNIHLAVHLWELNQATDLQLKADIGDHQINQGLFTFAVKKQADGMVEKLLKTEQLLPLSLNVALHGPYDQIQTDLKLFADTTNLTAKGGIDLIHSKMNVFLKGQSPALTLSPEIGWGGWNIDAHVHGPFAEPAGNGLFKATNLVAGDAMINRLSLQFEGKNAQPNSVKNNLSRDHNPDTWAFLQLVADGLRIPGSHPTLLAGYPLALNVMYLPKAKNQQVNLELSHHLLQAKGTVFIKPALNGHVTLNVPNLSPLASLGGVDLKGHTTLDLGFAMPTDPKKPIQLDLDGPLAITGGMPVGTKLIGAKGLIGLHAQVIQGTEQQVTLQEISLKGSQINLNATGSLIAQQVKGLLKLDIKELSALSPILKGKATAELHVDGILSDLAARLKLSTNLSTLAKSGYALRPSQLDLTANVQHLPTLPQVDIALVGQLDQSPVNIKLQGGMRKEPQEYYVKLQQMEWRGIKAVADVVMSQKTLLPIGKIKLDVMRLSDFSKLINQKIDGTVHLDVHTTDQGTPKVMVDLKSKINMPQVKIGQLSLAGSINNPIAKPDVNLKLQASQVQAPQVKGNATVTAAGGMESLKLTAQGSFPSLMDAKGNLDTALTLNLTKQNVAIQKLTALVKGETIRLLSPVKAEFGEKIGLDRLRLSVAPMGASPAMIDIAGNIKPKLALAISIQNVTPALAKPFVPDLKAQGVMNAQAKLNGTIEKPQGSVQLTAQNMRLLSGNGASLPPAQLTALVNLNGNTAQLNTRLNAGQKINTTIQGTVPLQPKGNLALNLNGAVDLSVANAIVGAFGQQVKGMVNMAMQINGNMTSPSITGTVNLANGSFRDYAQGVSIRNMQASIVGQKDRILLQSFTAKAGDGTMSANGQIGIFQPGLPIDIHFGMDKAKPLVSDLMTVILDGDISVKGLAKSKIDVNGVVKIKRAEINIPRSVSRSVVSIKVIRPGDKVENIEETPSTGPEIGLNLTIKSAGQILVRGFGLFTDMAGALKIGGTANAPKISGGFEMKNGHIDLAGISLEFTKGKIGFKGSGVDHKIDPTLDFEVKKSVEGNTVSLLITGYASAPKIALTSSPPISQDRVLAMLLFGVDSQSLSTTQMAEIGVALATLGGESAGFDPIGTVRKTLGLDRLSVGGGNSDNRNGSTSGTSVSAGKYIARGVYLGAKQSTGTAGTQAEVQVDITKRLKATATMGTGKDTSGFVTPDNDPGSSIGLLYQFNY</sequence>
<evidence type="ECO:0000313" key="8">
    <source>
        <dbReference type="EMBL" id="MDI2089856.1"/>
    </source>
</evidence>
<comment type="caution">
    <text evidence="8">The sequence shown here is derived from an EMBL/GenBank/DDBJ whole genome shotgun (WGS) entry which is preliminary data.</text>
</comment>
<organism evidence="8 9">
    <name type="scientific">Commensalibacter oyaizuii</name>
    <dbReference type="NCBI Taxonomy" id="3043873"/>
    <lineage>
        <taxon>Bacteria</taxon>
        <taxon>Pseudomonadati</taxon>
        <taxon>Pseudomonadota</taxon>
        <taxon>Alphaproteobacteria</taxon>
        <taxon>Acetobacterales</taxon>
        <taxon>Acetobacteraceae</taxon>
    </lineage>
</organism>
<feature type="domain" description="Translocation and assembly module TamB C-terminal" evidence="7">
    <location>
        <begin position="1064"/>
        <end position="1427"/>
    </location>
</feature>
<dbReference type="Proteomes" id="UP001431634">
    <property type="component" value="Unassembled WGS sequence"/>
</dbReference>
<feature type="region of interest" description="Disordered" evidence="5">
    <location>
        <begin position="1"/>
        <end position="24"/>
    </location>
</feature>
<evidence type="ECO:0000256" key="6">
    <source>
        <dbReference type="SAM" id="Phobius"/>
    </source>
</evidence>
<accession>A0ABT6PYB3</accession>
<proteinExistence type="predicted"/>
<evidence type="ECO:0000256" key="3">
    <source>
        <dbReference type="ARBA" id="ARBA00022989"/>
    </source>
</evidence>
<evidence type="ECO:0000313" key="9">
    <source>
        <dbReference type="Proteomes" id="UP001431634"/>
    </source>
</evidence>
<dbReference type="PANTHER" id="PTHR36985">
    <property type="entry name" value="TRANSLOCATION AND ASSEMBLY MODULE SUBUNIT TAMB"/>
    <property type="match status" value="1"/>
</dbReference>
<evidence type="ECO:0000256" key="4">
    <source>
        <dbReference type="ARBA" id="ARBA00023136"/>
    </source>
</evidence>
<gene>
    <name evidence="8" type="ORF">QJV27_00440</name>
</gene>
<comment type="subcellular location">
    <subcellularLocation>
        <location evidence="1">Membrane</location>
        <topology evidence="1">Single-pass membrane protein</topology>
    </subcellularLocation>
</comment>